<evidence type="ECO:0000256" key="1">
    <source>
        <dbReference type="PROSITE-ProRule" id="PRU01360"/>
    </source>
</evidence>
<sequence>MKNIIIFSIVMSFSLAVFAQKTDSKGTSKTTIRGNSTLGSDLLIVIDGNKQYTRGTASLSEINPGQIKAVNILKDSLAIAKYGNDGIAGVIEIETKNNGVGTNLFKRKAIDTADLKLPGNVSGFKARPLPDSETPVIRRYLLNRDFDDKAKPLYIVDGKEVTDPNVNEQSIKSVVVLKDASAQKLYGDKGKNGVIMITTKKAATKQN</sequence>
<keyword evidence="2" id="KW-0732">Signal</keyword>
<feature type="chain" id="PRO_5043403246" evidence="2">
    <location>
        <begin position="20"/>
        <end position="207"/>
    </location>
</feature>
<comment type="subcellular location">
    <subcellularLocation>
        <location evidence="1">Cell outer membrane</location>
        <topology evidence="1">Multi-pass membrane protein</topology>
    </subcellularLocation>
</comment>
<evidence type="ECO:0000313" key="4">
    <source>
        <dbReference type="EMBL" id="XBO47584.1"/>
    </source>
</evidence>
<keyword evidence="1" id="KW-0812">Transmembrane</keyword>
<protein>
    <submittedName>
        <fullName evidence="4">TonB-dependent receptor plug domain-containing protein</fullName>
    </submittedName>
</protein>
<dbReference type="Gene3D" id="2.170.130.10">
    <property type="entry name" value="TonB-dependent receptor, plug domain"/>
    <property type="match status" value="2"/>
</dbReference>
<feature type="domain" description="TonB-dependent receptor plug" evidence="3">
    <location>
        <begin position="18"/>
        <end position="90"/>
    </location>
</feature>
<name>A0AAU7K5K3_9SPHI</name>
<dbReference type="InterPro" id="IPR039426">
    <property type="entry name" value="TonB-dep_rcpt-like"/>
</dbReference>
<dbReference type="RefSeq" id="WP_406825005.1">
    <property type="nucleotide sequence ID" value="NZ_CP157485.1"/>
</dbReference>
<dbReference type="Pfam" id="PF07715">
    <property type="entry name" value="Plug"/>
    <property type="match status" value="1"/>
</dbReference>
<keyword evidence="1" id="KW-0813">Transport</keyword>
<organism evidence="4">
    <name type="scientific">Pedobacter sp. KACC 23697</name>
    <dbReference type="NCBI Taxonomy" id="3149230"/>
    <lineage>
        <taxon>Bacteria</taxon>
        <taxon>Pseudomonadati</taxon>
        <taxon>Bacteroidota</taxon>
        <taxon>Sphingobacteriia</taxon>
        <taxon>Sphingobacteriales</taxon>
        <taxon>Sphingobacteriaceae</taxon>
        <taxon>Pedobacter</taxon>
    </lineage>
</organism>
<dbReference type="SUPFAM" id="SSF56935">
    <property type="entry name" value="Porins"/>
    <property type="match status" value="2"/>
</dbReference>
<keyword evidence="1" id="KW-1134">Transmembrane beta strand</keyword>
<dbReference type="GO" id="GO:0009279">
    <property type="term" value="C:cell outer membrane"/>
    <property type="evidence" value="ECO:0007669"/>
    <property type="project" value="UniProtKB-SubCell"/>
</dbReference>
<gene>
    <name evidence="4" type="ORF">ABEG20_20030</name>
</gene>
<proteinExistence type="inferred from homology"/>
<dbReference type="InterPro" id="IPR037066">
    <property type="entry name" value="Plug_dom_sf"/>
</dbReference>
<keyword evidence="4" id="KW-0675">Receptor</keyword>
<evidence type="ECO:0000256" key="2">
    <source>
        <dbReference type="SAM" id="SignalP"/>
    </source>
</evidence>
<keyword evidence="1" id="KW-0472">Membrane</keyword>
<dbReference type="EMBL" id="CP157485">
    <property type="protein sequence ID" value="XBO47584.1"/>
    <property type="molecule type" value="Genomic_DNA"/>
</dbReference>
<keyword evidence="1" id="KW-0998">Cell outer membrane</keyword>
<feature type="signal peptide" evidence="2">
    <location>
        <begin position="1"/>
        <end position="19"/>
    </location>
</feature>
<comment type="similarity">
    <text evidence="1">Belongs to the TonB-dependent receptor family.</text>
</comment>
<dbReference type="PROSITE" id="PS52016">
    <property type="entry name" value="TONB_DEPENDENT_REC_3"/>
    <property type="match status" value="1"/>
</dbReference>
<dbReference type="AlphaFoldDB" id="A0AAU7K5K3"/>
<accession>A0AAU7K5K3</accession>
<reference evidence="4" key="1">
    <citation type="submission" date="2024-05" db="EMBL/GenBank/DDBJ databases">
        <authorList>
            <person name="Kim S."/>
            <person name="Heo J."/>
            <person name="Choi H."/>
            <person name="Choi Y."/>
            <person name="Kwon S.-W."/>
            <person name="Kim Y."/>
        </authorList>
    </citation>
    <scope>NUCLEOTIDE SEQUENCE</scope>
    <source>
        <strain evidence="4">KACC 23697</strain>
    </source>
</reference>
<evidence type="ECO:0000259" key="3">
    <source>
        <dbReference type="Pfam" id="PF07715"/>
    </source>
</evidence>
<dbReference type="InterPro" id="IPR012910">
    <property type="entry name" value="Plug_dom"/>
</dbReference>